<evidence type="ECO:0000313" key="3">
    <source>
        <dbReference type="Proteomes" id="UP000461585"/>
    </source>
</evidence>
<dbReference type="RefSeq" id="WP_162371218.1">
    <property type="nucleotide sequence ID" value="NZ_JAAEEH010000042.1"/>
</dbReference>
<gene>
    <name evidence="2" type="ORF">GXN74_12175</name>
</gene>
<evidence type="ECO:0000313" key="2">
    <source>
        <dbReference type="EMBL" id="NDL68493.1"/>
    </source>
</evidence>
<keyword evidence="1" id="KW-0175">Coiled coil</keyword>
<reference evidence="2 3" key="1">
    <citation type="submission" date="2020-01" db="EMBL/GenBank/DDBJ databases">
        <title>Anaeroalcalibacter tamaniensis gen. nov., sp. nov., moderately halophilic strictly anaerobic fermenter bacterium from mud volcano of Taman peninsula.</title>
        <authorList>
            <person name="Frolova A."/>
            <person name="Merkel A.Y."/>
            <person name="Slobodkin A.I."/>
        </authorList>
    </citation>
    <scope>NUCLEOTIDE SEQUENCE [LARGE SCALE GENOMIC DNA]</scope>
    <source>
        <strain evidence="2 3">F-3ap</strain>
    </source>
</reference>
<keyword evidence="2" id="KW-0479">Metal-binding</keyword>
<dbReference type="GO" id="GO:0008270">
    <property type="term" value="F:zinc ion binding"/>
    <property type="evidence" value="ECO:0007669"/>
    <property type="project" value="UniProtKB-KW"/>
</dbReference>
<dbReference type="AlphaFoldDB" id="A0A7X5KP37"/>
<comment type="caution">
    <text evidence="2">The sequence shown here is derived from an EMBL/GenBank/DDBJ whole genome shotgun (WGS) entry which is preliminary data.</text>
</comment>
<proteinExistence type="predicted"/>
<accession>A0A7X5KP37</accession>
<feature type="coiled-coil region" evidence="1">
    <location>
        <begin position="133"/>
        <end position="160"/>
    </location>
</feature>
<keyword evidence="2" id="KW-0863">Zinc-finger</keyword>
<keyword evidence="2" id="KW-0862">Zinc</keyword>
<sequence>MGKWATKAADNVYYKARARAAEYDSRMTSREKASEYLFIDRTTLAKYELGILQVPVDIALRMSALYHAPELLHSYCCNECNIGKKLKHAAKTMELSVSSMQLAAHNRVLGDCINQMFEIFADGVVDPEELVQLEEMQGKLQILQKVLEEHILAIEQAVEKNKAHRQGRADKEIL</sequence>
<keyword evidence="3" id="KW-1185">Reference proteome</keyword>
<organism evidence="2 3">
    <name type="scientific">Anaerotalea alkaliphila</name>
    <dbReference type="NCBI Taxonomy" id="2662126"/>
    <lineage>
        <taxon>Bacteria</taxon>
        <taxon>Bacillati</taxon>
        <taxon>Bacillota</taxon>
        <taxon>Clostridia</taxon>
        <taxon>Eubacteriales</taxon>
        <taxon>Anaerotalea</taxon>
    </lineage>
</organism>
<evidence type="ECO:0000256" key="1">
    <source>
        <dbReference type="SAM" id="Coils"/>
    </source>
</evidence>
<dbReference type="Proteomes" id="UP000461585">
    <property type="component" value="Unassembled WGS sequence"/>
</dbReference>
<name>A0A7X5KP37_9FIRM</name>
<protein>
    <submittedName>
        <fullName evidence="2">Zinc-finger domain-containing protein</fullName>
    </submittedName>
</protein>
<dbReference type="EMBL" id="JAAEEH010000042">
    <property type="protein sequence ID" value="NDL68493.1"/>
    <property type="molecule type" value="Genomic_DNA"/>
</dbReference>